<organism evidence="9 10">
    <name type="scientific">Pseudogemmobacter lacusdianii</name>
    <dbReference type="NCBI Taxonomy" id="3069608"/>
    <lineage>
        <taxon>Bacteria</taxon>
        <taxon>Pseudomonadati</taxon>
        <taxon>Pseudomonadota</taxon>
        <taxon>Alphaproteobacteria</taxon>
        <taxon>Rhodobacterales</taxon>
        <taxon>Paracoccaceae</taxon>
        <taxon>Pseudogemmobacter</taxon>
    </lineage>
</organism>
<keyword evidence="4 7" id="KW-0812">Transmembrane</keyword>
<name>A0ABU0VTN9_9RHOB</name>
<evidence type="ECO:0000256" key="4">
    <source>
        <dbReference type="ARBA" id="ARBA00022692"/>
    </source>
</evidence>
<evidence type="ECO:0000256" key="2">
    <source>
        <dbReference type="ARBA" id="ARBA00022475"/>
    </source>
</evidence>
<dbReference type="InterPro" id="IPR022764">
    <property type="entry name" value="Peptidase_S54_rhomboid_dom"/>
</dbReference>
<evidence type="ECO:0000256" key="3">
    <source>
        <dbReference type="ARBA" id="ARBA00022519"/>
    </source>
</evidence>
<dbReference type="Proteomes" id="UP001239680">
    <property type="component" value="Unassembled WGS sequence"/>
</dbReference>
<keyword evidence="5 7" id="KW-1133">Transmembrane helix</keyword>
<dbReference type="GO" id="GO:0008233">
    <property type="term" value="F:peptidase activity"/>
    <property type="evidence" value="ECO:0007669"/>
    <property type="project" value="UniProtKB-KW"/>
</dbReference>
<keyword evidence="9" id="KW-0378">Hydrolase</keyword>
<keyword evidence="6 7" id="KW-0472">Membrane</keyword>
<dbReference type="Pfam" id="PF01694">
    <property type="entry name" value="Rhomboid"/>
    <property type="match status" value="1"/>
</dbReference>
<comment type="subcellular location">
    <subcellularLocation>
        <location evidence="1">Membrane</location>
        <topology evidence="1">Multi-pass membrane protein</topology>
    </subcellularLocation>
</comment>
<evidence type="ECO:0000256" key="7">
    <source>
        <dbReference type="SAM" id="Phobius"/>
    </source>
</evidence>
<comment type="caution">
    <text evidence="9">The sequence shown here is derived from an EMBL/GenBank/DDBJ whole genome shotgun (WGS) entry which is preliminary data.</text>
</comment>
<dbReference type="EMBL" id="JAVDBT010000001">
    <property type="protein sequence ID" value="MDQ2064903.1"/>
    <property type="molecule type" value="Genomic_DNA"/>
</dbReference>
<feature type="transmembrane region" description="Helical" evidence="7">
    <location>
        <begin position="123"/>
        <end position="143"/>
    </location>
</feature>
<keyword evidence="10" id="KW-1185">Reference proteome</keyword>
<proteinExistence type="predicted"/>
<dbReference type="RefSeq" id="WP_306678435.1">
    <property type="nucleotide sequence ID" value="NZ_JAVDBT010000001.1"/>
</dbReference>
<dbReference type="PANTHER" id="PTHR43066:SF26">
    <property type="entry name" value="RHOMBOID PROTEASE GLPG"/>
    <property type="match status" value="1"/>
</dbReference>
<evidence type="ECO:0000313" key="10">
    <source>
        <dbReference type="Proteomes" id="UP001239680"/>
    </source>
</evidence>
<feature type="transmembrane region" description="Helical" evidence="7">
    <location>
        <begin position="68"/>
        <end position="87"/>
    </location>
</feature>
<feature type="transmembrane region" description="Helical" evidence="7">
    <location>
        <begin position="99"/>
        <end position="117"/>
    </location>
</feature>
<feature type="transmembrane region" description="Helical" evidence="7">
    <location>
        <begin position="150"/>
        <end position="172"/>
    </location>
</feature>
<dbReference type="Gene3D" id="1.20.1540.10">
    <property type="entry name" value="Rhomboid-like"/>
    <property type="match status" value="1"/>
</dbReference>
<dbReference type="EC" id="3.4.21.-" evidence="9"/>
<accession>A0ABU0VTN9</accession>
<dbReference type="InterPro" id="IPR035952">
    <property type="entry name" value="Rhomboid-like_sf"/>
</dbReference>
<keyword evidence="3" id="KW-0997">Cell inner membrane</keyword>
<evidence type="ECO:0000256" key="5">
    <source>
        <dbReference type="ARBA" id="ARBA00022989"/>
    </source>
</evidence>
<dbReference type="PANTHER" id="PTHR43066">
    <property type="entry name" value="RHOMBOID-RELATED PROTEIN"/>
    <property type="match status" value="1"/>
</dbReference>
<feature type="domain" description="Peptidase S54 rhomboid" evidence="8">
    <location>
        <begin position="60"/>
        <end position="211"/>
    </location>
</feature>
<evidence type="ECO:0000259" key="8">
    <source>
        <dbReference type="Pfam" id="PF01694"/>
    </source>
</evidence>
<evidence type="ECO:0000313" key="9">
    <source>
        <dbReference type="EMBL" id="MDQ2064903.1"/>
    </source>
</evidence>
<keyword evidence="9" id="KW-0645">Protease</keyword>
<keyword evidence="2" id="KW-1003">Cell membrane</keyword>
<evidence type="ECO:0000256" key="6">
    <source>
        <dbReference type="ARBA" id="ARBA00023136"/>
    </source>
</evidence>
<feature type="transmembrane region" description="Helical" evidence="7">
    <location>
        <begin position="12"/>
        <end position="31"/>
    </location>
</feature>
<feature type="transmembrane region" description="Helical" evidence="7">
    <location>
        <begin position="192"/>
        <end position="210"/>
    </location>
</feature>
<gene>
    <name evidence="9" type="ORF">Q9295_00830</name>
</gene>
<evidence type="ECO:0000256" key="1">
    <source>
        <dbReference type="ARBA" id="ARBA00004141"/>
    </source>
</evidence>
<dbReference type="GO" id="GO:0006508">
    <property type="term" value="P:proteolysis"/>
    <property type="evidence" value="ECO:0007669"/>
    <property type="project" value="UniProtKB-KW"/>
</dbReference>
<sequence>MFPIRDHNPSGMQPFVTQLLIAANVLIFLSYQLTLEEWQIYEIFAHWGLIPARIAYGEGYHTLFTHMFLHAGWMHIIGNMLFLWIFGDNLEERMGRLRFLAFYLAGGLAAAALQLIVDWGSMAPMVGASGAVAGVMGGYLLLFPRARVDVFLFFIIFFRIQPLPTWAVLGFWFGLQIFSGLSTPTEAASTAYWAHVGGFVAGLVLTLPLLRRLGGRSYWSQTHGAPPHPEARYALAQSRIPKVPRR</sequence>
<dbReference type="SUPFAM" id="SSF144091">
    <property type="entry name" value="Rhomboid-like"/>
    <property type="match status" value="1"/>
</dbReference>
<reference evidence="9 10" key="1">
    <citation type="submission" date="2023-08" db="EMBL/GenBank/DDBJ databases">
        <title>Characterization of two Paracoccaceae strains isolated from Phycosphere and proposal of Xinfangfangia lacusdiani sp. nov.</title>
        <authorList>
            <person name="Deng Y."/>
            <person name="Zhang Y.Q."/>
        </authorList>
    </citation>
    <scope>NUCLEOTIDE SEQUENCE [LARGE SCALE GENOMIC DNA]</scope>
    <source>
        <strain evidence="9 10">CPCC 101601</strain>
    </source>
</reference>
<protein>
    <submittedName>
        <fullName evidence="9">Rhomboid family intramembrane serine protease</fullName>
        <ecNumber evidence="9">3.4.21.-</ecNumber>
    </submittedName>
</protein>